<keyword evidence="2 6" id="KW-0479">Metal-binding</keyword>
<dbReference type="NCBIfam" id="NF001159">
    <property type="entry name" value="PRK00150.1-3"/>
    <property type="match status" value="1"/>
</dbReference>
<dbReference type="Pfam" id="PF01327">
    <property type="entry name" value="Pep_deformylase"/>
    <property type="match status" value="1"/>
</dbReference>
<sequence>MAEREIRLFGDPVLKTPAATVTVFDDALKDLVRDLLDTTALPNRAGVAAPQIGVSQRVFAYHIEGRTGYVVNPEIVELSGEKREIGEGCLSVPELWFPTPRYERAVVRGVDADGEPVTLEGEGLMAQMLQHETDHLDGYVYLDRLEREHRKAALRQVRQSAWF</sequence>
<dbReference type="AlphaFoldDB" id="A0A8J2XM34"/>
<dbReference type="PIRSF" id="PIRSF004749">
    <property type="entry name" value="Pep_def"/>
    <property type="match status" value="1"/>
</dbReference>
<dbReference type="SUPFAM" id="SSF56420">
    <property type="entry name" value="Peptide deformylase"/>
    <property type="match status" value="1"/>
</dbReference>
<dbReference type="Gene3D" id="3.90.45.10">
    <property type="entry name" value="Peptide deformylase"/>
    <property type="match status" value="1"/>
</dbReference>
<dbReference type="Proteomes" id="UP000616114">
    <property type="component" value="Unassembled WGS sequence"/>
</dbReference>
<dbReference type="GO" id="GO:0046872">
    <property type="term" value="F:metal ion binding"/>
    <property type="evidence" value="ECO:0007669"/>
    <property type="project" value="UniProtKB-KW"/>
</dbReference>
<comment type="cofactor">
    <cofactor evidence="6">
        <name>Fe(2+)</name>
        <dbReference type="ChEBI" id="CHEBI:29033"/>
    </cofactor>
    <text evidence="6">Binds 1 Fe(2+) ion.</text>
</comment>
<accession>A0A8J2XM34</accession>
<dbReference type="InterPro" id="IPR036821">
    <property type="entry name" value="Peptide_deformylase_sf"/>
</dbReference>
<dbReference type="RefSeq" id="WP_188551469.1">
    <property type="nucleotide sequence ID" value="NZ_BMFY01000013.1"/>
</dbReference>
<keyword evidence="3 6" id="KW-0378">Hydrolase</keyword>
<reference evidence="7" key="2">
    <citation type="submission" date="2020-09" db="EMBL/GenBank/DDBJ databases">
        <authorList>
            <person name="Sun Q."/>
            <person name="Zhou Y."/>
        </authorList>
    </citation>
    <scope>NUCLEOTIDE SEQUENCE</scope>
    <source>
        <strain evidence="7">CGMCC 1.12785</strain>
    </source>
</reference>
<gene>
    <name evidence="6 7" type="primary">def</name>
    <name evidence="7" type="ORF">GCM10011333_27450</name>
</gene>
<dbReference type="NCBIfam" id="TIGR00079">
    <property type="entry name" value="pept_deformyl"/>
    <property type="match status" value="1"/>
</dbReference>
<dbReference type="PRINTS" id="PR01576">
    <property type="entry name" value="PDEFORMYLASE"/>
</dbReference>
<proteinExistence type="inferred from homology"/>
<dbReference type="GO" id="GO:0006412">
    <property type="term" value="P:translation"/>
    <property type="evidence" value="ECO:0007669"/>
    <property type="project" value="UniProtKB-UniRule"/>
</dbReference>
<evidence type="ECO:0000256" key="3">
    <source>
        <dbReference type="ARBA" id="ARBA00022801"/>
    </source>
</evidence>
<evidence type="ECO:0000256" key="2">
    <source>
        <dbReference type="ARBA" id="ARBA00022723"/>
    </source>
</evidence>
<name>A0A8J2XM34_9MICO</name>
<dbReference type="PANTHER" id="PTHR10458:SF2">
    <property type="entry name" value="PEPTIDE DEFORMYLASE, MITOCHONDRIAL"/>
    <property type="match status" value="1"/>
</dbReference>
<comment type="similarity">
    <text evidence="1 6">Belongs to the polypeptide deformylase family.</text>
</comment>
<dbReference type="HAMAP" id="MF_00163">
    <property type="entry name" value="Pep_deformylase"/>
    <property type="match status" value="1"/>
</dbReference>
<evidence type="ECO:0000256" key="5">
    <source>
        <dbReference type="ARBA" id="ARBA00023004"/>
    </source>
</evidence>
<feature type="active site" evidence="6">
    <location>
        <position position="132"/>
    </location>
</feature>
<feature type="binding site" evidence="6">
    <location>
        <position position="89"/>
    </location>
    <ligand>
        <name>Fe cation</name>
        <dbReference type="ChEBI" id="CHEBI:24875"/>
    </ligand>
</feature>
<evidence type="ECO:0000256" key="4">
    <source>
        <dbReference type="ARBA" id="ARBA00022917"/>
    </source>
</evidence>
<feature type="binding site" evidence="6">
    <location>
        <position position="131"/>
    </location>
    <ligand>
        <name>Fe cation</name>
        <dbReference type="ChEBI" id="CHEBI:24875"/>
    </ligand>
</feature>
<feature type="binding site" evidence="6">
    <location>
        <position position="135"/>
    </location>
    <ligand>
        <name>Fe cation</name>
        <dbReference type="ChEBI" id="CHEBI:24875"/>
    </ligand>
</feature>
<dbReference type="CDD" id="cd00487">
    <property type="entry name" value="Pep_deformylase"/>
    <property type="match status" value="1"/>
</dbReference>
<comment type="catalytic activity">
    <reaction evidence="6">
        <text>N-terminal N-formyl-L-methionyl-[peptide] + H2O = N-terminal L-methionyl-[peptide] + formate</text>
        <dbReference type="Rhea" id="RHEA:24420"/>
        <dbReference type="Rhea" id="RHEA-COMP:10639"/>
        <dbReference type="Rhea" id="RHEA-COMP:10640"/>
        <dbReference type="ChEBI" id="CHEBI:15377"/>
        <dbReference type="ChEBI" id="CHEBI:15740"/>
        <dbReference type="ChEBI" id="CHEBI:49298"/>
        <dbReference type="ChEBI" id="CHEBI:64731"/>
        <dbReference type="EC" id="3.5.1.88"/>
    </reaction>
</comment>
<evidence type="ECO:0000256" key="1">
    <source>
        <dbReference type="ARBA" id="ARBA00010759"/>
    </source>
</evidence>
<dbReference type="InterPro" id="IPR023635">
    <property type="entry name" value="Peptide_deformylase"/>
</dbReference>
<comment type="function">
    <text evidence="6">Removes the formyl group from the N-terminal Met of newly synthesized proteins. Requires at least a dipeptide for an efficient rate of reaction. N-terminal L-methionine is a prerequisite for activity but the enzyme has broad specificity at other positions.</text>
</comment>
<dbReference type="GO" id="GO:0042586">
    <property type="term" value="F:peptide deformylase activity"/>
    <property type="evidence" value="ECO:0007669"/>
    <property type="project" value="UniProtKB-UniRule"/>
</dbReference>
<protein>
    <recommendedName>
        <fullName evidence="6">Peptide deformylase</fullName>
        <shortName evidence="6">PDF</shortName>
        <ecNumber evidence="6">3.5.1.88</ecNumber>
    </recommendedName>
    <alternativeName>
        <fullName evidence="6">Polypeptide deformylase</fullName>
    </alternativeName>
</protein>
<evidence type="ECO:0000313" key="7">
    <source>
        <dbReference type="EMBL" id="GGA22974.1"/>
    </source>
</evidence>
<dbReference type="EC" id="3.5.1.88" evidence="6"/>
<reference evidence="7" key="1">
    <citation type="journal article" date="2014" name="Int. J. Syst. Evol. Microbiol.">
        <title>Complete genome sequence of Corynebacterium casei LMG S-19264T (=DSM 44701T), isolated from a smear-ripened cheese.</title>
        <authorList>
            <consortium name="US DOE Joint Genome Institute (JGI-PGF)"/>
            <person name="Walter F."/>
            <person name="Albersmeier A."/>
            <person name="Kalinowski J."/>
            <person name="Ruckert C."/>
        </authorList>
    </citation>
    <scope>NUCLEOTIDE SEQUENCE</scope>
    <source>
        <strain evidence="7">CGMCC 1.12785</strain>
    </source>
</reference>
<comment type="caution">
    <text evidence="7">The sequence shown here is derived from an EMBL/GenBank/DDBJ whole genome shotgun (WGS) entry which is preliminary data.</text>
</comment>
<keyword evidence="4 6" id="KW-0648">Protein biosynthesis</keyword>
<evidence type="ECO:0000313" key="8">
    <source>
        <dbReference type="Proteomes" id="UP000616114"/>
    </source>
</evidence>
<dbReference type="PANTHER" id="PTHR10458">
    <property type="entry name" value="PEPTIDE DEFORMYLASE"/>
    <property type="match status" value="1"/>
</dbReference>
<organism evidence="7 8">
    <name type="scientific">Sediminivirga luteola</name>
    <dbReference type="NCBI Taxonomy" id="1774748"/>
    <lineage>
        <taxon>Bacteria</taxon>
        <taxon>Bacillati</taxon>
        <taxon>Actinomycetota</taxon>
        <taxon>Actinomycetes</taxon>
        <taxon>Micrococcales</taxon>
        <taxon>Brevibacteriaceae</taxon>
        <taxon>Sediminivirga</taxon>
    </lineage>
</organism>
<dbReference type="EMBL" id="BMFY01000013">
    <property type="protein sequence ID" value="GGA22974.1"/>
    <property type="molecule type" value="Genomic_DNA"/>
</dbReference>
<keyword evidence="8" id="KW-1185">Reference proteome</keyword>
<evidence type="ECO:0000256" key="6">
    <source>
        <dbReference type="HAMAP-Rule" id="MF_00163"/>
    </source>
</evidence>
<keyword evidence="5 6" id="KW-0408">Iron</keyword>